<keyword evidence="2" id="KW-1185">Reference proteome</keyword>
<reference evidence="1 2" key="1">
    <citation type="submission" date="2014-04" db="EMBL/GenBank/DDBJ databases">
        <authorList>
            <consortium name="DOE Joint Genome Institute"/>
            <person name="Kuo A."/>
            <person name="Girlanda M."/>
            <person name="Perotto S."/>
            <person name="Kohler A."/>
            <person name="Nagy L.G."/>
            <person name="Floudas D."/>
            <person name="Copeland A."/>
            <person name="Barry K.W."/>
            <person name="Cichocki N."/>
            <person name="Veneault-Fourrey C."/>
            <person name="LaButti K."/>
            <person name="Lindquist E.A."/>
            <person name="Lipzen A."/>
            <person name="Lundell T."/>
            <person name="Morin E."/>
            <person name="Murat C."/>
            <person name="Sun H."/>
            <person name="Tunlid A."/>
            <person name="Henrissat B."/>
            <person name="Grigoriev I.V."/>
            <person name="Hibbett D.S."/>
            <person name="Martin F."/>
            <person name="Nordberg H.P."/>
            <person name="Cantor M.N."/>
            <person name="Hua S.X."/>
        </authorList>
    </citation>
    <scope>NUCLEOTIDE SEQUENCE [LARGE SCALE GENOMIC DNA]</scope>
    <source>
        <strain evidence="1 2">MUT 4182</strain>
    </source>
</reference>
<gene>
    <name evidence="1" type="ORF">M407DRAFT_27940</name>
</gene>
<dbReference type="InterPro" id="IPR032675">
    <property type="entry name" value="LRR_dom_sf"/>
</dbReference>
<protein>
    <recommendedName>
        <fullName evidence="3">F-box domain-containing protein</fullName>
    </recommendedName>
</protein>
<evidence type="ECO:0000313" key="1">
    <source>
        <dbReference type="EMBL" id="KIO22540.1"/>
    </source>
</evidence>
<evidence type="ECO:0000313" key="2">
    <source>
        <dbReference type="Proteomes" id="UP000054248"/>
    </source>
</evidence>
<dbReference type="AlphaFoldDB" id="A0A0C3Q2A3"/>
<sequence length="245" mass="27941">MLLHRENYGTDYYPRLISLSEVCLRWYKIIRDSPPLWTGIHGLDSPELIDTALLRSSRHPLDTIFHSTKHRRHLSTDFFSFMTAINGHRDRWRSMEILAPRAWMQGVIASLGGLVPNLEELSLIDRDTISCSRKFDLFGGKAPRLDSLTLNGVSIRWDSEILHNLTCLDLSWIAFPSTDVILHALSRSPQLQKLRINSCTIDSMATPPSRSVQLPRLLRLSVDLRDQAVTENLLSCIQSNQKNAL</sequence>
<evidence type="ECO:0008006" key="3">
    <source>
        <dbReference type="Google" id="ProtNLM"/>
    </source>
</evidence>
<accession>A0A0C3Q2A3</accession>
<dbReference type="STRING" id="1051891.A0A0C3Q2A3"/>
<dbReference type="SUPFAM" id="SSF52047">
    <property type="entry name" value="RNI-like"/>
    <property type="match status" value="1"/>
</dbReference>
<dbReference type="Gene3D" id="3.80.10.10">
    <property type="entry name" value="Ribonuclease Inhibitor"/>
    <property type="match status" value="1"/>
</dbReference>
<organism evidence="1 2">
    <name type="scientific">Tulasnella calospora MUT 4182</name>
    <dbReference type="NCBI Taxonomy" id="1051891"/>
    <lineage>
        <taxon>Eukaryota</taxon>
        <taxon>Fungi</taxon>
        <taxon>Dikarya</taxon>
        <taxon>Basidiomycota</taxon>
        <taxon>Agaricomycotina</taxon>
        <taxon>Agaricomycetes</taxon>
        <taxon>Cantharellales</taxon>
        <taxon>Tulasnellaceae</taxon>
        <taxon>Tulasnella</taxon>
    </lineage>
</organism>
<dbReference type="OrthoDB" id="3155440at2759"/>
<dbReference type="HOGENOM" id="CLU_070403_0_0_1"/>
<name>A0A0C3Q2A3_9AGAM</name>
<proteinExistence type="predicted"/>
<reference evidence="2" key="2">
    <citation type="submission" date="2015-01" db="EMBL/GenBank/DDBJ databases">
        <title>Evolutionary Origins and Diversification of the Mycorrhizal Mutualists.</title>
        <authorList>
            <consortium name="DOE Joint Genome Institute"/>
            <consortium name="Mycorrhizal Genomics Consortium"/>
            <person name="Kohler A."/>
            <person name="Kuo A."/>
            <person name="Nagy L.G."/>
            <person name="Floudas D."/>
            <person name="Copeland A."/>
            <person name="Barry K.W."/>
            <person name="Cichocki N."/>
            <person name="Veneault-Fourrey C."/>
            <person name="LaButti K."/>
            <person name="Lindquist E.A."/>
            <person name="Lipzen A."/>
            <person name="Lundell T."/>
            <person name="Morin E."/>
            <person name="Murat C."/>
            <person name="Riley R."/>
            <person name="Ohm R."/>
            <person name="Sun H."/>
            <person name="Tunlid A."/>
            <person name="Henrissat B."/>
            <person name="Grigoriev I.V."/>
            <person name="Hibbett D.S."/>
            <person name="Martin F."/>
        </authorList>
    </citation>
    <scope>NUCLEOTIDE SEQUENCE [LARGE SCALE GENOMIC DNA]</scope>
    <source>
        <strain evidence="2">MUT 4182</strain>
    </source>
</reference>
<dbReference type="EMBL" id="KN823107">
    <property type="protein sequence ID" value="KIO22540.1"/>
    <property type="molecule type" value="Genomic_DNA"/>
</dbReference>
<dbReference type="Proteomes" id="UP000054248">
    <property type="component" value="Unassembled WGS sequence"/>
</dbReference>